<evidence type="ECO:0000256" key="1">
    <source>
        <dbReference type="SAM" id="MobiDB-lite"/>
    </source>
</evidence>
<feature type="compositionally biased region" description="Polar residues" evidence="1">
    <location>
        <begin position="124"/>
        <end position="136"/>
    </location>
</feature>
<gene>
    <name evidence="2" type="ORF">A0H81_11576</name>
</gene>
<keyword evidence="3" id="KW-1185">Reference proteome</keyword>
<feature type="compositionally biased region" description="Low complexity" evidence="1">
    <location>
        <begin position="23"/>
        <end position="35"/>
    </location>
</feature>
<reference evidence="2 3" key="1">
    <citation type="submission" date="2016-03" db="EMBL/GenBank/DDBJ databases">
        <title>Whole genome sequencing of Grifola frondosa 9006-11.</title>
        <authorList>
            <person name="Min B."/>
            <person name="Park H."/>
            <person name="Kim J.-G."/>
            <person name="Cho H."/>
            <person name="Oh Y.-L."/>
            <person name="Kong W.-S."/>
            <person name="Choi I.-G."/>
        </authorList>
    </citation>
    <scope>NUCLEOTIDE SEQUENCE [LARGE SCALE GENOMIC DNA]</scope>
    <source>
        <strain evidence="2 3">9006-11</strain>
    </source>
</reference>
<feature type="region of interest" description="Disordered" evidence="1">
    <location>
        <begin position="1"/>
        <end position="94"/>
    </location>
</feature>
<accession>A0A1C7LVN4</accession>
<evidence type="ECO:0000313" key="2">
    <source>
        <dbReference type="EMBL" id="OBZ68568.1"/>
    </source>
</evidence>
<dbReference type="EMBL" id="LUGG01000020">
    <property type="protein sequence ID" value="OBZ68568.1"/>
    <property type="molecule type" value="Genomic_DNA"/>
</dbReference>
<name>A0A1C7LVN4_GRIFR</name>
<dbReference type="Proteomes" id="UP000092993">
    <property type="component" value="Unassembled WGS sequence"/>
</dbReference>
<feature type="region of interest" description="Disordered" evidence="1">
    <location>
        <begin position="109"/>
        <end position="136"/>
    </location>
</feature>
<evidence type="ECO:0000313" key="3">
    <source>
        <dbReference type="Proteomes" id="UP000092993"/>
    </source>
</evidence>
<feature type="compositionally biased region" description="Low complexity" evidence="1">
    <location>
        <begin position="67"/>
        <end position="89"/>
    </location>
</feature>
<dbReference type="AlphaFoldDB" id="A0A1C7LVN4"/>
<protein>
    <submittedName>
        <fullName evidence="2">Uncharacterized protein</fullName>
    </submittedName>
</protein>
<feature type="compositionally biased region" description="Polar residues" evidence="1">
    <location>
        <begin position="1"/>
        <end position="17"/>
    </location>
</feature>
<organism evidence="2 3">
    <name type="scientific">Grifola frondosa</name>
    <name type="common">Maitake</name>
    <name type="synonym">Polyporus frondosus</name>
    <dbReference type="NCBI Taxonomy" id="5627"/>
    <lineage>
        <taxon>Eukaryota</taxon>
        <taxon>Fungi</taxon>
        <taxon>Dikarya</taxon>
        <taxon>Basidiomycota</taxon>
        <taxon>Agaricomycotina</taxon>
        <taxon>Agaricomycetes</taxon>
        <taxon>Polyporales</taxon>
        <taxon>Grifolaceae</taxon>
        <taxon>Grifola</taxon>
    </lineage>
</organism>
<dbReference type="OrthoDB" id="8922241at2759"/>
<comment type="caution">
    <text evidence="2">The sequence shown here is derived from an EMBL/GenBank/DDBJ whole genome shotgun (WGS) entry which is preliminary data.</text>
</comment>
<feature type="region of interest" description="Disordered" evidence="1">
    <location>
        <begin position="194"/>
        <end position="220"/>
    </location>
</feature>
<proteinExistence type="predicted"/>
<sequence>MQPQASSEQSKNGSSVPPMNGLTPPQSTRSTPPRSEGTAPTTTDEHADAEMEDESSQATDASVIDPSLESTQTSLSQSGTSQAQAPAAADEGDADMKIAAAAKLAGKHLCNPKNRRRTLMPQDVQPQDSSTVQPSNTTVELPANAAQPAAVAATEVEKQQGQIDGVGVQKTEVEGTLELPMPAELSLHRENEQMLTEDGEPMLNPAELLTQESLASPPPS</sequence>